<dbReference type="PANTHER" id="PTHR43344:SF2">
    <property type="entry name" value="PHOSPHOSERINE PHOSPHATASE"/>
    <property type="match status" value="1"/>
</dbReference>
<dbReference type="PANTHER" id="PTHR43344">
    <property type="entry name" value="PHOSPHOSERINE PHOSPHATASE"/>
    <property type="match status" value="1"/>
</dbReference>
<dbReference type="InterPro" id="IPR023214">
    <property type="entry name" value="HAD_sf"/>
</dbReference>
<dbReference type="InterPro" id="IPR050582">
    <property type="entry name" value="HAD-like_SerB"/>
</dbReference>
<dbReference type="GO" id="GO:0000287">
    <property type="term" value="F:magnesium ion binding"/>
    <property type="evidence" value="ECO:0007669"/>
    <property type="project" value="TreeGrafter"/>
</dbReference>
<keyword evidence="4" id="KW-0028">Amino-acid biosynthesis</keyword>
<keyword evidence="8" id="KW-0718">Serine biosynthesis</keyword>
<accession>A0A7J6P9Q2</accession>
<proteinExistence type="predicted"/>
<organism evidence="9 10">
    <name type="scientific">Perkinsus olseni</name>
    <name type="common">Perkinsus atlanticus</name>
    <dbReference type="NCBI Taxonomy" id="32597"/>
    <lineage>
        <taxon>Eukaryota</taxon>
        <taxon>Sar</taxon>
        <taxon>Alveolata</taxon>
        <taxon>Perkinsozoa</taxon>
        <taxon>Perkinsea</taxon>
        <taxon>Perkinsida</taxon>
        <taxon>Perkinsidae</taxon>
        <taxon>Perkinsus</taxon>
    </lineage>
</organism>
<comment type="pathway">
    <text evidence="2">Amino-acid biosynthesis; L-serine biosynthesis; L-serine from 3-phospho-D-glycerate: step 3/3.</text>
</comment>
<keyword evidence="6" id="KW-0378">Hydrolase</keyword>
<evidence type="ECO:0000256" key="6">
    <source>
        <dbReference type="ARBA" id="ARBA00022801"/>
    </source>
</evidence>
<keyword evidence="7" id="KW-0460">Magnesium</keyword>
<evidence type="ECO:0000256" key="2">
    <source>
        <dbReference type="ARBA" id="ARBA00005135"/>
    </source>
</evidence>
<evidence type="ECO:0000313" key="9">
    <source>
        <dbReference type="EMBL" id="KAF4692400.1"/>
    </source>
</evidence>
<dbReference type="NCBIfam" id="NF010109">
    <property type="entry name" value="PRK13582.1"/>
    <property type="match status" value="1"/>
</dbReference>
<gene>
    <name evidence="9" type="ORF">FOZ60_013514</name>
</gene>
<evidence type="ECO:0000313" key="10">
    <source>
        <dbReference type="Proteomes" id="UP000541610"/>
    </source>
</evidence>
<evidence type="ECO:0000256" key="4">
    <source>
        <dbReference type="ARBA" id="ARBA00022605"/>
    </source>
</evidence>
<dbReference type="InterPro" id="IPR036412">
    <property type="entry name" value="HAD-like_sf"/>
</dbReference>
<dbReference type="GO" id="GO:0005737">
    <property type="term" value="C:cytoplasm"/>
    <property type="evidence" value="ECO:0007669"/>
    <property type="project" value="TreeGrafter"/>
</dbReference>
<evidence type="ECO:0000256" key="8">
    <source>
        <dbReference type="ARBA" id="ARBA00023299"/>
    </source>
</evidence>
<dbReference type="Gene3D" id="3.40.50.1000">
    <property type="entry name" value="HAD superfamily/HAD-like"/>
    <property type="match status" value="1"/>
</dbReference>
<dbReference type="EMBL" id="JABANP010000061">
    <property type="protein sequence ID" value="KAF4692400.1"/>
    <property type="molecule type" value="Genomic_DNA"/>
</dbReference>
<reference evidence="9 10" key="1">
    <citation type="submission" date="2020-04" db="EMBL/GenBank/DDBJ databases">
        <title>Perkinsus olseni comparative genomics.</title>
        <authorList>
            <person name="Bogema D.R."/>
        </authorList>
    </citation>
    <scope>NUCLEOTIDE SEQUENCE [LARGE SCALE GENOMIC DNA]</scope>
    <source>
        <strain evidence="9">00978-12</strain>
    </source>
</reference>
<dbReference type="Pfam" id="PF00702">
    <property type="entry name" value="Hydrolase"/>
    <property type="match status" value="1"/>
</dbReference>
<dbReference type="AlphaFoldDB" id="A0A7J6P9Q2"/>
<dbReference type="Gene3D" id="3.90.1470.10">
    <property type="entry name" value="thrh gene product, domain 2"/>
    <property type="match status" value="1"/>
</dbReference>
<dbReference type="EC" id="3.1.3.3" evidence="3"/>
<dbReference type="GO" id="GO:0006564">
    <property type="term" value="P:L-serine biosynthetic process"/>
    <property type="evidence" value="ECO:0007669"/>
    <property type="project" value="UniProtKB-KW"/>
</dbReference>
<comment type="caution">
    <text evidence="9">The sequence shown here is derived from an EMBL/GenBank/DDBJ whole genome shotgun (WGS) entry which is preliminary data.</text>
</comment>
<evidence type="ECO:0000256" key="1">
    <source>
        <dbReference type="ARBA" id="ARBA00001946"/>
    </source>
</evidence>
<evidence type="ECO:0000256" key="3">
    <source>
        <dbReference type="ARBA" id="ARBA00012640"/>
    </source>
</evidence>
<keyword evidence="5" id="KW-0479">Metal-binding</keyword>
<name>A0A7J6P9Q2_PEROL</name>
<dbReference type="SUPFAM" id="SSF56784">
    <property type="entry name" value="HAD-like"/>
    <property type="match status" value="1"/>
</dbReference>
<dbReference type="Proteomes" id="UP000541610">
    <property type="component" value="Unassembled WGS sequence"/>
</dbReference>
<comment type="cofactor">
    <cofactor evidence="1">
        <name>Mg(2+)</name>
        <dbReference type="ChEBI" id="CHEBI:18420"/>
    </cofactor>
</comment>
<dbReference type="OrthoDB" id="411915at2759"/>
<sequence length="239" mass="26975">MTDMWCICFDCEGVLVGEAWLELQKKTGLEGLKLTTKDEPDYDKLMMHRIKILKENGIKLEDMKQVVDKMEPLEGAVETLSWLYPHCPRIIILTDTFQNYAQPLFDKLGQCTVFCHAVAVDDQGYIERHVLRLKDQKRKSVEALRTLNFKTVAIGDSYNDISMLKAADKGILFRPGQKVLEDFPEFPCGLGPCELAGVAGGDHRSAAAECQWQVMLSEQNAQHVPQFFISNFVMGLGLC</sequence>
<evidence type="ECO:0000256" key="5">
    <source>
        <dbReference type="ARBA" id="ARBA00022723"/>
    </source>
</evidence>
<protein>
    <recommendedName>
        <fullName evidence="3">phosphoserine phosphatase</fullName>
        <ecNumber evidence="3">3.1.3.3</ecNumber>
    </recommendedName>
</protein>
<dbReference type="GO" id="GO:0036424">
    <property type="term" value="F:L-phosphoserine phosphatase activity"/>
    <property type="evidence" value="ECO:0007669"/>
    <property type="project" value="TreeGrafter"/>
</dbReference>
<evidence type="ECO:0000256" key="7">
    <source>
        <dbReference type="ARBA" id="ARBA00022842"/>
    </source>
</evidence>